<reference evidence="4" key="1">
    <citation type="journal article" date="2019" name="Int. J. Syst. Evol. Microbiol.">
        <title>The Global Catalogue of Microorganisms (GCM) 10K type strain sequencing project: providing services to taxonomists for standard genome sequencing and annotation.</title>
        <authorList>
            <consortium name="The Broad Institute Genomics Platform"/>
            <consortium name="The Broad Institute Genome Sequencing Center for Infectious Disease"/>
            <person name="Wu L."/>
            <person name="Ma J."/>
        </authorList>
    </citation>
    <scope>NUCLEOTIDE SEQUENCE [LARGE SCALE GENOMIC DNA]</scope>
    <source>
        <strain evidence="4">CCUG 60524</strain>
    </source>
</reference>
<proteinExistence type="predicted"/>
<dbReference type="EC" id="3.4.-.-" evidence="3"/>
<feature type="transmembrane region" description="Helical" evidence="1">
    <location>
        <begin position="134"/>
        <end position="159"/>
    </location>
</feature>
<feature type="transmembrane region" description="Helical" evidence="1">
    <location>
        <begin position="98"/>
        <end position="119"/>
    </location>
</feature>
<keyword evidence="1" id="KW-1133">Transmembrane helix</keyword>
<accession>A0ABW3IJ56</accession>
<evidence type="ECO:0000259" key="2">
    <source>
        <dbReference type="Pfam" id="PF02517"/>
    </source>
</evidence>
<feature type="transmembrane region" description="Helical" evidence="1">
    <location>
        <begin position="66"/>
        <end position="86"/>
    </location>
</feature>
<keyword evidence="1" id="KW-0812">Transmembrane</keyword>
<feature type="transmembrane region" description="Helical" evidence="1">
    <location>
        <begin position="194"/>
        <end position="210"/>
    </location>
</feature>
<keyword evidence="3" id="KW-0378">Hydrolase</keyword>
<dbReference type="Proteomes" id="UP001597108">
    <property type="component" value="Unassembled WGS sequence"/>
</dbReference>
<evidence type="ECO:0000313" key="3">
    <source>
        <dbReference type="EMBL" id="MFD0978131.1"/>
    </source>
</evidence>
<dbReference type="EMBL" id="JBHTJT010000002">
    <property type="protein sequence ID" value="MFD0978131.1"/>
    <property type="molecule type" value="Genomic_DNA"/>
</dbReference>
<gene>
    <name evidence="3" type="ORF">ACFQ2S_00540</name>
</gene>
<keyword evidence="1" id="KW-0472">Membrane</keyword>
<evidence type="ECO:0000256" key="1">
    <source>
        <dbReference type="SAM" id="Phobius"/>
    </source>
</evidence>
<dbReference type="Pfam" id="PF02517">
    <property type="entry name" value="Rce1-like"/>
    <property type="match status" value="1"/>
</dbReference>
<sequence>MALEAIPHCVAARFGTGSAHGERAMIEEGSSGRSGAGRLRAEFLALFVLSPIVMAIVVPPQHMFPVLFAMTAIGLVLLHRTATFRWRDLFAGRDSIDWAWIWLIGLLVMLFGTGLLWLVRPEALFSLVRRQPELMIMILMLYPLLSALPQELLFRALYFRRYRSILPRQRWAALLLNAAIFSLAHLMYWSWVVLFMTFVGGLAFAWAYEIRRSFPMALLLHAVAGDVLFLVGLGVFFYSGNVVRPF</sequence>
<evidence type="ECO:0000313" key="4">
    <source>
        <dbReference type="Proteomes" id="UP001597108"/>
    </source>
</evidence>
<dbReference type="InterPro" id="IPR003675">
    <property type="entry name" value="Rce1/LyrA-like_dom"/>
</dbReference>
<comment type="caution">
    <text evidence="3">The sequence shown here is derived from an EMBL/GenBank/DDBJ whole genome shotgun (WGS) entry which is preliminary data.</text>
</comment>
<dbReference type="GO" id="GO:0016787">
    <property type="term" value="F:hydrolase activity"/>
    <property type="evidence" value="ECO:0007669"/>
    <property type="project" value="UniProtKB-KW"/>
</dbReference>
<feature type="transmembrane region" description="Helical" evidence="1">
    <location>
        <begin position="43"/>
        <end position="60"/>
    </location>
</feature>
<protein>
    <submittedName>
        <fullName evidence="3">CPBP family intramembrane glutamic endopeptidase</fullName>
        <ecNumber evidence="3">3.4.-.-</ecNumber>
    </submittedName>
</protein>
<feature type="domain" description="CAAX prenyl protease 2/Lysostaphin resistance protein A-like" evidence="2">
    <location>
        <begin position="135"/>
        <end position="223"/>
    </location>
</feature>
<name>A0ABW3IJ56_9RHOB</name>
<keyword evidence="4" id="KW-1185">Reference proteome</keyword>
<organism evidence="3 4">
    <name type="scientific">Tropicimonas aquimaris</name>
    <dbReference type="NCBI Taxonomy" id="914152"/>
    <lineage>
        <taxon>Bacteria</taxon>
        <taxon>Pseudomonadati</taxon>
        <taxon>Pseudomonadota</taxon>
        <taxon>Alphaproteobacteria</taxon>
        <taxon>Rhodobacterales</taxon>
        <taxon>Roseobacteraceae</taxon>
        <taxon>Tropicimonas</taxon>
    </lineage>
</organism>
<dbReference type="RefSeq" id="WP_386071836.1">
    <property type="nucleotide sequence ID" value="NZ_JBHTJT010000002.1"/>
</dbReference>
<feature type="transmembrane region" description="Helical" evidence="1">
    <location>
        <begin position="171"/>
        <end position="188"/>
    </location>
</feature>
<feature type="transmembrane region" description="Helical" evidence="1">
    <location>
        <begin position="217"/>
        <end position="238"/>
    </location>
</feature>